<evidence type="ECO:0000313" key="3">
    <source>
        <dbReference type="Proteomes" id="UP000192257"/>
    </source>
</evidence>
<feature type="coiled-coil region" evidence="1">
    <location>
        <begin position="52"/>
        <end position="114"/>
    </location>
</feature>
<dbReference type="Proteomes" id="UP000192257">
    <property type="component" value="Unassembled WGS sequence"/>
</dbReference>
<dbReference type="RefSeq" id="XP_028881044.1">
    <property type="nucleotide sequence ID" value="XM_029027540.1"/>
</dbReference>
<gene>
    <name evidence="2" type="ORF">TM35_000241280</name>
</gene>
<accession>A0A1X0NR10</accession>
<evidence type="ECO:0000313" key="2">
    <source>
        <dbReference type="EMBL" id="ORC86978.1"/>
    </source>
</evidence>
<dbReference type="AlphaFoldDB" id="A0A1X0NR10"/>
<organism evidence="2 3">
    <name type="scientific">Trypanosoma theileri</name>
    <dbReference type="NCBI Taxonomy" id="67003"/>
    <lineage>
        <taxon>Eukaryota</taxon>
        <taxon>Discoba</taxon>
        <taxon>Euglenozoa</taxon>
        <taxon>Kinetoplastea</taxon>
        <taxon>Metakinetoplastina</taxon>
        <taxon>Trypanosomatida</taxon>
        <taxon>Trypanosomatidae</taxon>
        <taxon>Trypanosoma</taxon>
    </lineage>
</organism>
<dbReference type="EMBL" id="NBCO01000024">
    <property type="protein sequence ID" value="ORC86978.1"/>
    <property type="molecule type" value="Genomic_DNA"/>
</dbReference>
<dbReference type="OrthoDB" id="246285at2759"/>
<dbReference type="GeneID" id="39987320"/>
<keyword evidence="1" id="KW-0175">Coiled coil</keyword>
<protein>
    <submittedName>
        <fullName evidence="2">Uncharacterized protein</fullName>
    </submittedName>
</protein>
<reference evidence="2 3" key="1">
    <citation type="submission" date="2017-03" db="EMBL/GenBank/DDBJ databases">
        <title>An alternative strategy for trypanosome survival in the mammalian bloodstream revealed through genome and transcriptome analysis of the ubiquitous bovine parasite Trypanosoma (Megatrypanum) theileri.</title>
        <authorList>
            <person name="Kelly S."/>
            <person name="Ivens A."/>
            <person name="Mott A."/>
            <person name="O'Neill E."/>
            <person name="Emms D."/>
            <person name="Macleod O."/>
            <person name="Voorheis P."/>
            <person name="Matthews J."/>
            <person name="Matthews K."/>
            <person name="Carrington M."/>
        </authorList>
    </citation>
    <scope>NUCLEOTIDE SEQUENCE [LARGE SCALE GENOMIC DNA]</scope>
    <source>
        <strain evidence="2">Edinburgh</strain>
    </source>
</reference>
<sequence>MKGFVLPSLKKSGKEQLWTSQVQVPSPPADLLTTELNTVLPCVDRTTRRQELKRLQCKAAALEAAAEREHLESLERRIRTVICGREHEKRYRMLWQYQEEKARVERTTAAAEAKALALQRWRYMQGVSNYKSRGYILHLETAARIHIAEQEKGAREHIMSLVDLFLLEEKRRRAVREAASAECIYEDLKGVRDWECRIAQSAFRPTKPFGPTSEIFTRRNIGSGGYRGRTDLLMDYTICEEEQKMRYCIICDERLERLQLVWQHDRAQIMFAEEPHARNFLEELCYYGSCQARLSAVLKIQRWWRMLGVTPWGERKMRELRKCVTRKRHQMKASEFRNVIQRMQRNLHSTSTTLSPEELENKKKALERAAEMSYQYLFDYFVYTLMNRTSNLQEMEMQRLRSYTFATDDGTTPIPPVVAPLRVPYRMYVRKQPVQPYPRWRLLRWIEGSTSLIQKINMCEKEETQEREALQAREEGEANILQLYHTALNQGPWAWRSLYTAVLLIEQEEEMCRNMLQTGEQDNRALVLVEAEASMSRCMSAVEGRWYVLCEEERQRLLLVEEEHNEFIRMTENEWRWDNLLRFRIKFKESFGGTLLWKMAFKNGMGRKFVSLDSVSCIIQRFFHSTLGRMRRKRERIPTPEAQLKKTAEEMVHLLELQWEEERQSVWKFTQEFSSAETHVNTAVELFSAWFDEKAEEPMEREYKAIVARFLQANKELYKMMHILFSVVRNGRERIEDQEKQEREALRHTKTFIAISVHHLCIQEASERENIMNEFGELQLQWEERAELLLALARSTAITTTTTTTEEVTNKEKVASMKKSTLPNLILPSMSPVERMVSRENITRKHLSLEERRGRAEFLLSLHVCFRSTIMQEEHQELLVLCEGVDSCISPHPLLRLLMTAEEEGRRHIQEEFYKSFAALLERGCVMYRDEALLPRFLRGHLSFASEARYFDRHLTELLLQRLAHMGSKINELIAAETCARARVEYMEEIQRRLYLRGGLLF</sequence>
<proteinExistence type="predicted"/>
<name>A0A1X0NR10_9TRYP</name>
<keyword evidence="3" id="KW-1185">Reference proteome</keyword>
<evidence type="ECO:0000256" key="1">
    <source>
        <dbReference type="SAM" id="Coils"/>
    </source>
</evidence>
<comment type="caution">
    <text evidence="2">The sequence shown here is derived from an EMBL/GenBank/DDBJ whole genome shotgun (WGS) entry which is preliminary data.</text>
</comment>
<dbReference type="VEuPathDB" id="TriTrypDB:TM35_000241280"/>